<dbReference type="Proteomes" id="UP000681720">
    <property type="component" value="Unassembled WGS sequence"/>
</dbReference>
<organism evidence="1 2">
    <name type="scientific">Rotaria magnacalcarata</name>
    <dbReference type="NCBI Taxonomy" id="392030"/>
    <lineage>
        <taxon>Eukaryota</taxon>
        <taxon>Metazoa</taxon>
        <taxon>Spiralia</taxon>
        <taxon>Gnathifera</taxon>
        <taxon>Rotifera</taxon>
        <taxon>Eurotatoria</taxon>
        <taxon>Bdelloidea</taxon>
        <taxon>Philodinida</taxon>
        <taxon>Philodinidae</taxon>
        <taxon>Rotaria</taxon>
    </lineage>
</organism>
<dbReference type="EMBL" id="CAJOBJ010351600">
    <property type="protein sequence ID" value="CAF5209004.1"/>
    <property type="molecule type" value="Genomic_DNA"/>
</dbReference>
<reference evidence="1" key="1">
    <citation type="submission" date="2021-02" db="EMBL/GenBank/DDBJ databases">
        <authorList>
            <person name="Nowell W R."/>
        </authorList>
    </citation>
    <scope>NUCLEOTIDE SEQUENCE</scope>
</reference>
<proteinExistence type="predicted"/>
<gene>
    <name evidence="1" type="ORF">GIL414_LOCUS79132</name>
</gene>
<name>A0A8S3IY01_9BILA</name>
<comment type="caution">
    <text evidence="1">The sequence shown here is derived from an EMBL/GenBank/DDBJ whole genome shotgun (WGS) entry which is preliminary data.</text>
</comment>
<evidence type="ECO:0000313" key="2">
    <source>
        <dbReference type="Proteomes" id="UP000681720"/>
    </source>
</evidence>
<accession>A0A8S3IY01</accession>
<sequence>NLETAWTSIRFRNRVCANCWFLSSTQALEA</sequence>
<dbReference type="AlphaFoldDB" id="A0A8S3IY01"/>
<evidence type="ECO:0000313" key="1">
    <source>
        <dbReference type="EMBL" id="CAF5209004.1"/>
    </source>
</evidence>
<protein>
    <submittedName>
        <fullName evidence="1">Uncharacterized protein</fullName>
    </submittedName>
</protein>
<feature type="non-terminal residue" evidence="1">
    <location>
        <position position="1"/>
    </location>
</feature>